<protein>
    <submittedName>
        <fullName evidence="3">Ribonucleotide reductase small subunit RnrA</fullName>
    </submittedName>
</protein>
<dbReference type="CDD" id="cd01049">
    <property type="entry name" value="RNRR2"/>
    <property type="match status" value="1"/>
</dbReference>
<reference evidence="3" key="1">
    <citation type="journal article" date="2020" name="Stud. Mycol.">
        <title>101 Dothideomycetes genomes: a test case for predicting lifestyles and emergence of pathogens.</title>
        <authorList>
            <person name="Haridas S."/>
            <person name="Albert R."/>
            <person name="Binder M."/>
            <person name="Bloem J."/>
            <person name="Labutti K."/>
            <person name="Salamov A."/>
            <person name="Andreopoulos B."/>
            <person name="Baker S."/>
            <person name="Barry K."/>
            <person name="Bills G."/>
            <person name="Bluhm B."/>
            <person name="Cannon C."/>
            <person name="Castanera R."/>
            <person name="Culley D."/>
            <person name="Daum C."/>
            <person name="Ezra D."/>
            <person name="Gonzalez J."/>
            <person name="Henrissat B."/>
            <person name="Kuo A."/>
            <person name="Liang C."/>
            <person name="Lipzen A."/>
            <person name="Lutzoni F."/>
            <person name="Magnuson J."/>
            <person name="Mondo S."/>
            <person name="Nolan M."/>
            <person name="Ohm R."/>
            <person name="Pangilinan J."/>
            <person name="Park H.-J."/>
            <person name="Ramirez L."/>
            <person name="Alfaro M."/>
            <person name="Sun H."/>
            <person name="Tritt A."/>
            <person name="Yoshinaga Y."/>
            <person name="Zwiers L.-H."/>
            <person name="Turgeon B."/>
            <person name="Goodwin S."/>
            <person name="Spatafora J."/>
            <person name="Crous P."/>
            <person name="Grigoriev I."/>
        </authorList>
    </citation>
    <scope>NUCLEOTIDE SEQUENCE</scope>
    <source>
        <strain evidence="3">CBS 130266</strain>
    </source>
</reference>
<dbReference type="InterPro" id="IPR009078">
    <property type="entry name" value="Ferritin-like_SF"/>
</dbReference>
<feature type="transmembrane region" description="Helical" evidence="2">
    <location>
        <begin position="228"/>
        <end position="249"/>
    </location>
</feature>
<gene>
    <name evidence="3" type="ORF">EJ08DRAFT_686117</name>
</gene>
<evidence type="ECO:0000313" key="4">
    <source>
        <dbReference type="Proteomes" id="UP000800235"/>
    </source>
</evidence>
<dbReference type="GO" id="GO:0009263">
    <property type="term" value="P:deoxyribonucleotide biosynthetic process"/>
    <property type="evidence" value="ECO:0007669"/>
    <property type="project" value="InterPro"/>
</dbReference>
<dbReference type="InterPro" id="IPR033909">
    <property type="entry name" value="RNR_small"/>
</dbReference>
<keyword evidence="2" id="KW-0472">Membrane</keyword>
<dbReference type="GO" id="GO:0016491">
    <property type="term" value="F:oxidoreductase activity"/>
    <property type="evidence" value="ECO:0007669"/>
    <property type="project" value="InterPro"/>
</dbReference>
<dbReference type="PANTHER" id="PTHR23409">
    <property type="entry name" value="RIBONUCLEOSIDE-DIPHOSPHATE REDUCTASE SMALL CHAIN"/>
    <property type="match status" value="1"/>
</dbReference>
<dbReference type="Pfam" id="PF00268">
    <property type="entry name" value="Ribonuc_red_sm"/>
    <property type="match status" value="1"/>
</dbReference>
<dbReference type="InterPro" id="IPR000358">
    <property type="entry name" value="RNR_small_fam"/>
</dbReference>
<keyword evidence="2" id="KW-0812">Transmembrane</keyword>
<dbReference type="Gene3D" id="1.10.620.20">
    <property type="entry name" value="Ribonucleotide Reductase, subunit A"/>
    <property type="match status" value="1"/>
</dbReference>
<dbReference type="InterPro" id="IPR012348">
    <property type="entry name" value="RNR-like"/>
</dbReference>
<sequence>MATQITPSKKAASGIENLKMNDSPAKKLFTVENKENSSVAVPIVGIPDIDEIEVQPKEVTVAPTIKPEESNEPLLQENPQRFVLFPIQNHEIWRMYKKAMASFWTAEEIDLSKDVPDWNNKLNDDERFFISHILAFFAASDGIVNENLVERFSGEVQVPEARCFYGFQIMMENIHSETYSLLIDTYISEPKQRTYLFNAIENIPCIRKKADWALKWISDKNSTFASRLVAFAAVEGIFFSGAFASIFWLKKRGLMPGLTFSNELISRDEGMHTDFACLLFQQIKNKPSPESVRYIITEAVKIEQEFLTDALPCRLLGMNSDLMCQYIEFVADRLLLALGNVKVYNSANPFDFMENISLGGKTNFFEKRVGDYQIAGIMESTNKREKEANGDVQEEAKVTVGDFSFEEDF</sequence>
<dbReference type="AlphaFoldDB" id="A0A9P4NXA2"/>
<accession>A0A9P4NXA2</accession>
<dbReference type="PROSITE" id="PS00368">
    <property type="entry name" value="RIBORED_SMALL"/>
    <property type="match status" value="1"/>
</dbReference>
<dbReference type="InterPro" id="IPR030475">
    <property type="entry name" value="RNR_small_AS"/>
</dbReference>
<keyword evidence="4" id="KW-1185">Reference proteome</keyword>
<dbReference type="Proteomes" id="UP000800235">
    <property type="component" value="Unassembled WGS sequence"/>
</dbReference>
<evidence type="ECO:0000313" key="3">
    <source>
        <dbReference type="EMBL" id="KAF2434094.1"/>
    </source>
</evidence>
<comment type="similarity">
    <text evidence="1">Belongs to the ribonucleoside diphosphate reductase small chain family.</text>
</comment>
<comment type="caution">
    <text evidence="3">The sequence shown here is derived from an EMBL/GenBank/DDBJ whole genome shotgun (WGS) entry which is preliminary data.</text>
</comment>
<evidence type="ECO:0000256" key="2">
    <source>
        <dbReference type="SAM" id="Phobius"/>
    </source>
</evidence>
<proteinExistence type="inferred from homology"/>
<dbReference type="PANTHER" id="PTHR23409:SF18">
    <property type="entry name" value="RIBONUCLEOSIDE-DIPHOSPHATE REDUCTASE SUBUNIT M2"/>
    <property type="match status" value="1"/>
</dbReference>
<dbReference type="OrthoDB" id="10248373at2759"/>
<keyword evidence="2" id="KW-1133">Transmembrane helix</keyword>
<dbReference type="SUPFAM" id="SSF47240">
    <property type="entry name" value="Ferritin-like"/>
    <property type="match status" value="1"/>
</dbReference>
<name>A0A9P4NXA2_9PEZI</name>
<evidence type="ECO:0000256" key="1">
    <source>
        <dbReference type="ARBA" id="ARBA00009303"/>
    </source>
</evidence>
<dbReference type="EMBL" id="MU007018">
    <property type="protein sequence ID" value="KAF2434094.1"/>
    <property type="molecule type" value="Genomic_DNA"/>
</dbReference>
<organism evidence="3 4">
    <name type="scientific">Tothia fuscella</name>
    <dbReference type="NCBI Taxonomy" id="1048955"/>
    <lineage>
        <taxon>Eukaryota</taxon>
        <taxon>Fungi</taxon>
        <taxon>Dikarya</taxon>
        <taxon>Ascomycota</taxon>
        <taxon>Pezizomycotina</taxon>
        <taxon>Dothideomycetes</taxon>
        <taxon>Pleosporomycetidae</taxon>
        <taxon>Venturiales</taxon>
        <taxon>Cylindrosympodiaceae</taxon>
        <taxon>Tothia</taxon>
    </lineage>
</organism>